<feature type="coiled-coil region" evidence="1">
    <location>
        <begin position="21"/>
        <end position="48"/>
    </location>
</feature>
<comment type="caution">
    <text evidence="2">The sequence shown here is derived from an EMBL/GenBank/DDBJ whole genome shotgun (WGS) entry which is preliminary data.</text>
</comment>
<dbReference type="InterPro" id="IPR032710">
    <property type="entry name" value="NTF2-like_dom_sf"/>
</dbReference>
<dbReference type="PROSITE" id="PS51257">
    <property type="entry name" value="PROKAR_LIPOPROTEIN"/>
    <property type="match status" value="1"/>
</dbReference>
<name>A0ABV9N0J2_9FLAO</name>
<proteinExistence type="predicted"/>
<dbReference type="PANTHER" id="PTHR38436:SF1">
    <property type="entry name" value="ESTER CYCLASE"/>
    <property type="match status" value="1"/>
</dbReference>
<organism evidence="2 3">
    <name type="scientific">Geojedonia litorea</name>
    <dbReference type="NCBI Taxonomy" id="1268269"/>
    <lineage>
        <taxon>Bacteria</taxon>
        <taxon>Pseudomonadati</taxon>
        <taxon>Bacteroidota</taxon>
        <taxon>Flavobacteriia</taxon>
        <taxon>Flavobacteriales</taxon>
        <taxon>Flavobacteriaceae</taxon>
        <taxon>Geojedonia</taxon>
    </lineage>
</organism>
<keyword evidence="3" id="KW-1185">Reference proteome</keyword>
<dbReference type="SUPFAM" id="SSF54427">
    <property type="entry name" value="NTF2-like"/>
    <property type="match status" value="1"/>
</dbReference>
<evidence type="ECO:0000313" key="2">
    <source>
        <dbReference type="EMBL" id="MFC4720939.1"/>
    </source>
</evidence>
<dbReference type="RefSeq" id="WP_387960168.1">
    <property type="nucleotide sequence ID" value="NZ_JBHSGP010000004.1"/>
</dbReference>
<gene>
    <name evidence="2" type="ORF">ACFO5O_01290</name>
</gene>
<protein>
    <submittedName>
        <fullName evidence="2">Ester cyclase</fullName>
    </submittedName>
</protein>
<dbReference type="PANTHER" id="PTHR38436">
    <property type="entry name" value="POLYKETIDE CYCLASE SNOAL-LIKE DOMAIN"/>
    <property type="match status" value="1"/>
</dbReference>
<reference evidence="3" key="1">
    <citation type="journal article" date="2019" name="Int. J. Syst. Evol. Microbiol.">
        <title>The Global Catalogue of Microorganisms (GCM) 10K type strain sequencing project: providing services to taxonomists for standard genome sequencing and annotation.</title>
        <authorList>
            <consortium name="The Broad Institute Genomics Platform"/>
            <consortium name="The Broad Institute Genome Sequencing Center for Infectious Disease"/>
            <person name="Wu L."/>
            <person name="Ma J."/>
        </authorList>
    </citation>
    <scope>NUCLEOTIDE SEQUENCE [LARGE SCALE GENOMIC DNA]</scope>
    <source>
        <strain evidence="3">CCUG 63682</strain>
    </source>
</reference>
<dbReference type="Pfam" id="PF07366">
    <property type="entry name" value="SnoaL"/>
    <property type="match status" value="1"/>
</dbReference>
<accession>A0ABV9N0J2</accession>
<dbReference type="Proteomes" id="UP001595953">
    <property type="component" value="Unassembled WGS sequence"/>
</dbReference>
<keyword evidence="1" id="KW-0175">Coiled coil</keyword>
<dbReference type="InterPro" id="IPR009959">
    <property type="entry name" value="Cyclase_SnoaL-like"/>
</dbReference>
<evidence type="ECO:0000256" key="1">
    <source>
        <dbReference type="SAM" id="Coils"/>
    </source>
</evidence>
<dbReference type="Gene3D" id="3.10.450.50">
    <property type="match status" value="1"/>
</dbReference>
<dbReference type="EMBL" id="JBHSGP010000004">
    <property type="protein sequence ID" value="MFC4720939.1"/>
    <property type="molecule type" value="Genomic_DNA"/>
</dbReference>
<evidence type="ECO:0000313" key="3">
    <source>
        <dbReference type="Proteomes" id="UP001595953"/>
    </source>
</evidence>
<sequence>MKTLSKTTFLVLTMVVLASCNQQKNDVKTEAEIKQQALEEQMTAANEALFVAWNSGDTSIVEANMVAEFTRKQNGEPDAKRRDDYIGLINTFRTAIPDITFTYELVTIVGNKTISKWTAKGTNTGMFGDQPPTGKSSVTHGLTIFTFNDEGKVVSEEAYFDQLSYLQQWGYTLVPPATE</sequence>